<dbReference type="RefSeq" id="WP_034572864.1">
    <property type="nucleotide sequence ID" value="NZ_JQBS01000024.1"/>
</dbReference>
<keyword evidence="3" id="KW-1185">Reference proteome</keyword>
<dbReference type="Pfam" id="PF09084">
    <property type="entry name" value="NMT1"/>
    <property type="match status" value="1"/>
</dbReference>
<dbReference type="GeneID" id="89590039"/>
<proteinExistence type="predicted"/>
<gene>
    <name evidence="2" type="ORF">IV74_GL000964</name>
</gene>
<reference evidence="2 3" key="1">
    <citation type="journal article" date="2015" name="Genome Announc.">
        <title>Expanding the biotechnology potential of lactobacilli through comparative genomics of 213 strains and associated genera.</title>
        <authorList>
            <person name="Sun Z."/>
            <person name="Harris H.M."/>
            <person name="McCann A."/>
            <person name="Guo C."/>
            <person name="Argimon S."/>
            <person name="Zhang W."/>
            <person name="Yang X."/>
            <person name="Jeffery I.B."/>
            <person name="Cooney J.C."/>
            <person name="Kagawa T.F."/>
            <person name="Liu W."/>
            <person name="Song Y."/>
            <person name="Salvetti E."/>
            <person name="Wrobel A."/>
            <person name="Rasinkangas P."/>
            <person name="Parkhill J."/>
            <person name="Rea M.C."/>
            <person name="O'Sullivan O."/>
            <person name="Ritari J."/>
            <person name="Douillard F.P."/>
            <person name="Paul Ross R."/>
            <person name="Yang R."/>
            <person name="Briner A.E."/>
            <person name="Felis G.E."/>
            <person name="de Vos W.M."/>
            <person name="Barrangou R."/>
            <person name="Klaenhammer T.R."/>
            <person name="Caufield P.W."/>
            <person name="Cui Y."/>
            <person name="Zhang H."/>
            <person name="O'Toole P.W."/>
        </authorList>
    </citation>
    <scope>NUCLEOTIDE SEQUENCE [LARGE SCALE GENOMIC DNA]</scope>
    <source>
        <strain evidence="2 3">DSM 20623</strain>
    </source>
</reference>
<dbReference type="PANTHER" id="PTHR31528">
    <property type="entry name" value="4-AMINO-5-HYDROXYMETHYL-2-METHYLPYRIMIDINE PHOSPHATE SYNTHASE THI11-RELATED"/>
    <property type="match status" value="1"/>
</dbReference>
<dbReference type="InterPro" id="IPR015168">
    <property type="entry name" value="SsuA/THI5"/>
</dbReference>
<dbReference type="PROSITE" id="PS51257">
    <property type="entry name" value="PROKAR_LIPOPROTEIN"/>
    <property type="match status" value="1"/>
</dbReference>
<evidence type="ECO:0000313" key="2">
    <source>
        <dbReference type="EMBL" id="KRN56716.1"/>
    </source>
</evidence>
<dbReference type="PATRIC" id="fig|1449336.4.peg.985"/>
<dbReference type="AlphaFoldDB" id="A0A0R2I3E8"/>
<evidence type="ECO:0000259" key="1">
    <source>
        <dbReference type="Pfam" id="PF09084"/>
    </source>
</evidence>
<evidence type="ECO:0000313" key="3">
    <source>
        <dbReference type="Proteomes" id="UP000051658"/>
    </source>
</evidence>
<dbReference type="EMBL" id="JQBS01000024">
    <property type="protein sequence ID" value="KRN56716.1"/>
    <property type="molecule type" value="Genomic_DNA"/>
</dbReference>
<dbReference type="Gene3D" id="3.40.190.10">
    <property type="entry name" value="Periplasmic binding protein-like II"/>
    <property type="match status" value="2"/>
</dbReference>
<dbReference type="GO" id="GO:0009228">
    <property type="term" value="P:thiamine biosynthetic process"/>
    <property type="evidence" value="ECO:0007669"/>
    <property type="project" value="InterPro"/>
</dbReference>
<protein>
    <submittedName>
        <fullName evidence="2">NMT1 THI5 like domain protein</fullName>
    </submittedName>
</protein>
<dbReference type="PANTHER" id="PTHR31528:SF3">
    <property type="entry name" value="THIAMINE BIOSYNTHESIS PROTEIN HI_0357-RELATED"/>
    <property type="match status" value="1"/>
</dbReference>
<dbReference type="Proteomes" id="UP000051658">
    <property type="component" value="Unassembled WGS sequence"/>
</dbReference>
<dbReference type="SUPFAM" id="SSF53850">
    <property type="entry name" value="Periplasmic binding protein-like II"/>
    <property type="match status" value="1"/>
</dbReference>
<accession>A0A0R2I3E8</accession>
<sequence>MKKIVVAIIALIFIGSLVGCSQESKKSQEAKKLKDVTVILDFVPNTNHTGMYVALKKGYYKKAGLNVQFVEPGNENTSATLVATGKGQFGISYQEDVTYALTSEDKLPIKTIATIMEHNTSGFASAKNSDIKSPKDFEGKVYSGWQAPSEEATIKAVMNNVGADFNKLTLVGDSGGGFDSLGKDVDIKWFYEGWDNVKAEMANAKLNYLPLRTLDKRLDYYTPVIITNKKMIDEDSATVTAFLAATKKGYQEAIKHPDASAEILHEYASDYDSEFLKKSQRFVSKNYCENPEKWGEMKAEIWEGYTDFLFVNNLIPKKIAADEQYTNQFLSEGE</sequence>
<dbReference type="InterPro" id="IPR027939">
    <property type="entry name" value="NMT1/THI5"/>
</dbReference>
<dbReference type="eggNOG" id="COG0715">
    <property type="taxonomic scope" value="Bacteria"/>
</dbReference>
<organism evidence="2 3">
    <name type="scientific">Carnobacterium divergens DSM 20623</name>
    <dbReference type="NCBI Taxonomy" id="1449336"/>
    <lineage>
        <taxon>Bacteria</taxon>
        <taxon>Bacillati</taxon>
        <taxon>Bacillota</taxon>
        <taxon>Bacilli</taxon>
        <taxon>Lactobacillales</taxon>
        <taxon>Carnobacteriaceae</taxon>
        <taxon>Carnobacterium</taxon>
    </lineage>
</organism>
<name>A0A0R2I3E8_CARDV</name>
<feature type="domain" description="SsuA/THI5-like" evidence="1">
    <location>
        <begin position="45"/>
        <end position="259"/>
    </location>
</feature>
<comment type="caution">
    <text evidence="2">The sequence shown here is derived from an EMBL/GenBank/DDBJ whole genome shotgun (WGS) entry which is preliminary data.</text>
</comment>